<dbReference type="EMBL" id="QMFZ01000102">
    <property type="protein sequence ID" value="RBB31281.1"/>
    <property type="molecule type" value="Genomic_DNA"/>
</dbReference>
<dbReference type="AlphaFoldDB" id="A0A365QG90"/>
<organism evidence="1 2">
    <name type="scientific">Burkholderia reimsis</name>
    <dbReference type="NCBI Taxonomy" id="2234132"/>
    <lineage>
        <taxon>Bacteria</taxon>
        <taxon>Pseudomonadati</taxon>
        <taxon>Pseudomonadota</taxon>
        <taxon>Betaproteobacteria</taxon>
        <taxon>Burkholderiales</taxon>
        <taxon>Burkholderiaceae</taxon>
        <taxon>Burkholderia</taxon>
    </lineage>
</organism>
<sequence length="386" mass="40792">MANQQSIQSSVDAAIVPLNQVLVADLGAGASRFDAWLREYTGGYVTLERVKEVSAALPVLGNIMAAVDVCGDIVTLVDNRNNPKRREVDQILDWASLGINLIGVLPIPPGTAAARMSLRPTLGIVRQAVKAGAKELPDAIVAVIAAHFTATLMGELKPFVEQAKARLNEILTDCGKKAEEMLGGLANALDKLAAGQLTDPHANLKAAQKKVSQMSASALVHSPLKTIDNLFGAVWEVGKAGVKAELNVAATLAPQQARKAIHDLATELRGFIPVVKEKLQSLSREDVGTLMYMLNILIRAVQVYEHKKQIVQATVSPTAPNQAKLKHGGGEVEVRADEAKAKKPGVSGCRACEIGQPAARVGGAIGLALGDESFTHTDFVIPGVMP</sequence>
<comment type="caution">
    <text evidence="1">The sequence shown here is derived from an EMBL/GenBank/DDBJ whole genome shotgun (WGS) entry which is preliminary data.</text>
</comment>
<dbReference type="Proteomes" id="UP000252458">
    <property type="component" value="Unassembled WGS sequence"/>
</dbReference>
<evidence type="ECO:0000313" key="1">
    <source>
        <dbReference type="EMBL" id="RBB31281.1"/>
    </source>
</evidence>
<keyword evidence="2" id="KW-1185">Reference proteome</keyword>
<proteinExistence type="predicted"/>
<gene>
    <name evidence="1" type="ORF">DPV79_41375</name>
</gene>
<feature type="non-terminal residue" evidence="1">
    <location>
        <position position="386"/>
    </location>
</feature>
<evidence type="ECO:0000313" key="2">
    <source>
        <dbReference type="Proteomes" id="UP000252458"/>
    </source>
</evidence>
<accession>A0A365QG90</accession>
<name>A0A365QG90_9BURK</name>
<dbReference type="CDD" id="cd20743">
    <property type="entry name" value="FIX_RhsA-like"/>
    <property type="match status" value="1"/>
</dbReference>
<reference evidence="1 2" key="1">
    <citation type="submission" date="2018-06" db="EMBL/GenBank/DDBJ databases">
        <title>Draft genome sequence of Burkholderia reimsis strain BE51 isolated from a French agricultural soil.</title>
        <authorList>
            <person name="Esmaeel Q."/>
        </authorList>
    </citation>
    <scope>NUCLEOTIDE SEQUENCE [LARGE SCALE GENOMIC DNA]</scope>
    <source>
        <strain evidence="1 2">BE51</strain>
    </source>
</reference>
<protein>
    <submittedName>
        <fullName evidence="1">RHS family protein</fullName>
    </submittedName>
</protein>